<reference evidence="5" key="1">
    <citation type="submission" date="2015-07" db="EMBL/GenBank/DDBJ databases">
        <title>Lactobacillus ginsenosidimutans/EMML 3141/ whole genome sequencing.</title>
        <authorList>
            <person name="Kim M.K."/>
            <person name="Im W.-T."/>
            <person name="Srinivasan S."/>
            <person name="Lee J.-J."/>
        </authorList>
    </citation>
    <scope>NUCLEOTIDE SEQUENCE [LARGE SCALE GENOMIC DNA]</scope>
    <source>
        <strain evidence="5">EMML 3041</strain>
    </source>
</reference>
<sequence>MHKEDSKYYEEVIASKRMFGGKIFNVDVEQVVLPNGIPAIREIVQHHGAVGIIPFVDDKMIFVRQWRAPLGQETLEIPAGKIDADEGRDLQEVALREMNEELGLTTDKLEKVTAFFASPGYSNEKITIYSAKNLQQVENKRPLDNDEFLNVEKLTLNEAEKYVEDGTICDGKTIFAVTYWKLLKAKGE</sequence>
<evidence type="ECO:0000259" key="3">
    <source>
        <dbReference type="PROSITE" id="PS51462"/>
    </source>
</evidence>
<evidence type="ECO:0000313" key="4">
    <source>
        <dbReference type="EMBL" id="AKP66421.1"/>
    </source>
</evidence>
<keyword evidence="5" id="KW-1185">Reference proteome</keyword>
<dbReference type="Pfam" id="PF00293">
    <property type="entry name" value="NUDIX"/>
    <property type="match status" value="1"/>
</dbReference>
<dbReference type="Proteomes" id="UP000036106">
    <property type="component" value="Chromosome"/>
</dbReference>
<comment type="cofactor">
    <cofactor evidence="1">
        <name>Mg(2+)</name>
        <dbReference type="ChEBI" id="CHEBI:18420"/>
    </cofactor>
</comment>
<gene>
    <name evidence="4" type="ORF">ABM34_01885</name>
</gene>
<dbReference type="AlphaFoldDB" id="A0A0H4QHD4"/>
<keyword evidence="2" id="KW-0378">Hydrolase</keyword>
<dbReference type="Gene3D" id="3.90.79.10">
    <property type="entry name" value="Nucleoside Triphosphate Pyrophosphohydrolase"/>
    <property type="match status" value="1"/>
</dbReference>
<dbReference type="PANTHER" id="PTHR11839:SF18">
    <property type="entry name" value="NUDIX HYDROLASE DOMAIN-CONTAINING PROTEIN"/>
    <property type="match status" value="1"/>
</dbReference>
<dbReference type="GO" id="GO:0005829">
    <property type="term" value="C:cytosol"/>
    <property type="evidence" value="ECO:0007669"/>
    <property type="project" value="TreeGrafter"/>
</dbReference>
<dbReference type="PROSITE" id="PS51462">
    <property type="entry name" value="NUDIX"/>
    <property type="match status" value="1"/>
</dbReference>
<dbReference type="GO" id="GO:0016787">
    <property type="term" value="F:hydrolase activity"/>
    <property type="evidence" value="ECO:0007669"/>
    <property type="project" value="UniProtKB-KW"/>
</dbReference>
<name>A0A0H4QHD4_9LACO</name>
<dbReference type="PATRIC" id="fig|1007676.4.peg.394"/>
<evidence type="ECO:0000313" key="5">
    <source>
        <dbReference type="Proteomes" id="UP000036106"/>
    </source>
</evidence>
<dbReference type="FunFam" id="3.90.79.10:FF:000024">
    <property type="entry name" value="ADP-ribose pyrophosphatase"/>
    <property type="match status" value="1"/>
</dbReference>
<dbReference type="InterPro" id="IPR015797">
    <property type="entry name" value="NUDIX_hydrolase-like_dom_sf"/>
</dbReference>
<dbReference type="OrthoDB" id="9806150at2"/>
<dbReference type="SUPFAM" id="SSF55811">
    <property type="entry name" value="Nudix"/>
    <property type="match status" value="1"/>
</dbReference>
<organism evidence="4 5">
    <name type="scientific">Companilactobacillus ginsenosidimutans</name>
    <dbReference type="NCBI Taxonomy" id="1007676"/>
    <lineage>
        <taxon>Bacteria</taxon>
        <taxon>Bacillati</taxon>
        <taxon>Bacillota</taxon>
        <taxon>Bacilli</taxon>
        <taxon>Lactobacillales</taxon>
        <taxon>Lactobacillaceae</taxon>
        <taxon>Companilactobacillus</taxon>
    </lineage>
</organism>
<dbReference type="CDD" id="cd03424">
    <property type="entry name" value="NUDIX_ADPRase_Nudt5_UGPPase_Nudt14"/>
    <property type="match status" value="1"/>
</dbReference>
<accession>A0A0H4QHD4</accession>
<dbReference type="RefSeq" id="WP_048702759.1">
    <property type="nucleotide sequence ID" value="NZ_CP012034.1"/>
</dbReference>
<dbReference type="GO" id="GO:0006753">
    <property type="term" value="P:nucleoside phosphate metabolic process"/>
    <property type="evidence" value="ECO:0007669"/>
    <property type="project" value="TreeGrafter"/>
</dbReference>
<evidence type="ECO:0000256" key="1">
    <source>
        <dbReference type="ARBA" id="ARBA00001946"/>
    </source>
</evidence>
<dbReference type="PANTHER" id="PTHR11839">
    <property type="entry name" value="UDP/ADP-SUGAR PYROPHOSPHATASE"/>
    <property type="match status" value="1"/>
</dbReference>
<proteinExistence type="predicted"/>
<feature type="domain" description="Nudix hydrolase" evidence="3">
    <location>
        <begin position="45"/>
        <end position="176"/>
    </location>
</feature>
<evidence type="ECO:0000256" key="2">
    <source>
        <dbReference type="ARBA" id="ARBA00022801"/>
    </source>
</evidence>
<dbReference type="InterPro" id="IPR000086">
    <property type="entry name" value="NUDIX_hydrolase_dom"/>
</dbReference>
<protein>
    <submittedName>
        <fullName evidence="4">ADP-ribose pyrophosphatase</fullName>
    </submittedName>
</protein>
<dbReference type="STRING" id="1007676.ABM34_01885"/>
<dbReference type="GO" id="GO:0019693">
    <property type="term" value="P:ribose phosphate metabolic process"/>
    <property type="evidence" value="ECO:0007669"/>
    <property type="project" value="TreeGrafter"/>
</dbReference>
<dbReference type="KEGG" id="lgn:ABM34_01885"/>
<dbReference type="EMBL" id="CP012034">
    <property type="protein sequence ID" value="AKP66421.1"/>
    <property type="molecule type" value="Genomic_DNA"/>
</dbReference>